<feature type="region of interest" description="Disordered" evidence="5">
    <location>
        <begin position="33"/>
        <end position="104"/>
    </location>
</feature>
<protein>
    <recommendedName>
        <fullName evidence="10">Protein Red</fullName>
    </recommendedName>
</protein>
<dbReference type="InterPro" id="IPR039896">
    <property type="entry name" value="Red-like"/>
</dbReference>
<gene>
    <name evidence="8" type="ORF">Ciccas_006275</name>
</gene>
<comment type="caution">
    <text evidence="8">The sequence shown here is derived from an EMBL/GenBank/DDBJ whole genome shotgun (WGS) entry which is preliminary data.</text>
</comment>
<evidence type="ECO:0000256" key="4">
    <source>
        <dbReference type="ARBA" id="ARBA00023242"/>
    </source>
</evidence>
<proteinExistence type="inferred from homology"/>
<organism evidence="8 9">
    <name type="scientific">Cichlidogyrus casuarinus</name>
    <dbReference type="NCBI Taxonomy" id="1844966"/>
    <lineage>
        <taxon>Eukaryota</taxon>
        <taxon>Metazoa</taxon>
        <taxon>Spiralia</taxon>
        <taxon>Lophotrochozoa</taxon>
        <taxon>Platyhelminthes</taxon>
        <taxon>Monogenea</taxon>
        <taxon>Monopisthocotylea</taxon>
        <taxon>Dactylogyridea</taxon>
        <taxon>Ancyrocephalidae</taxon>
        <taxon>Cichlidogyrus</taxon>
    </lineage>
</organism>
<dbReference type="GO" id="GO:0005634">
    <property type="term" value="C:nucleus"/>
    <property type="evidence" value="ECO:0007669"/>
    <property type="project" value="UniProtKB-SubCell"/>
</dbReference>
<comment type="similarity">
    <text evidence="2">Belongs to the RED family.</text>
</comment>
<dbReference type="Pfam" id="PF07808">
    <property type="entry name" value="RED_N"/>
    <property type="match status" value="1"/>
</dbReference>
<evidence type="ECO:0000256" key="2">
    <source>
        <dbReference type="ARBA" id="ARBA00006660"/>
    </source>
</evidence>
<evidence type="ECO:0000313" key="9">
    <source>
        <dbReference type="Proteomes" id="UP001626550"/>
    </source>
</evidence>
<feature type="compositionally biased region" description="Basic residues" evidence="5">
    <location>
        <begin position="71"/>
        <end position="86"/>
    </location>
</feature>
<feature type="region of interest" description="Disordered" evidence="5">
    <location>
        <begin position="321"/>
        <end position="340"/>
    </location>
</feature>
<name>A0ABD2Q683_9PLAT</name>
<dbReference type="Pfam" id="PF07807">
    <property type="entry name" value="RED_C"/>
    <property type="match status" value="1"/>
</dbReference>
<sequence length="527" mass="60332">MYKNPDIKVFDDLEVSATQKPLNNSDFRKLLSTAKSQPSQNDYLKSNAIRLDTRPEAKSKPFAPEYEAKKSKSKKHKHSGREHRHKESASSSVKDTSFKYRDRAKERREGKIVSVAEGVDRAEEEEENERNDFLRRTADYRAVAPTSISNSSVAERRKTIIEESKYLGGDIEHTHLVKGLDYVLLQKTRQKLKHVPKTDEDLDLELEKQLKSDKIEQQETKLKDVTKIENPMVAKLISNLFDQKPIERNELFLSGRMAFRVELEDDVAENEVPATLIRSKLEFPSLGLSSSLHDGTSTNEIVINKLTQILSYLRAGKRLTKKSSKRSANDQLDEVSRKDKLSKHNATSIFDDAPKEYVPTIKSKNEEKSRVDRKEKRSRYFQIKETEEEITEPAIKSFAGSEVAEGTEKANLDRLLKKSQVSGYDECYPGFVESYDAMGDSDEEMDLSKMDAGNKRGPVGKWDFDTPDEYNNYMSSKEALPKAAFQYGVKMNAGRKTRRVGAKDDKAQLDRQWNKIQNIIQKRSNNE</sequence>
<keyword evidence="4" id="KW-0539">Nucleus</keyword>
<dbReference type="PANTHER" id="PTHR12765">
    <property type="entry name" value="RED PROTEIN IK FACTOR CYTOKINE IK"/>
    <property type="match status" value="1"/>
</dbReference>
<evidence type="ECO:0000256" key="5">
    <source>
        <dbReference type="SAM" id="MobiDB-lite"/>
    </source>
</evidence>
<feature type="compositionally biased region" description="Polar residues" evidence="5">
    <location>
        <begin position="33"/>
        <end position="44"/>
    </location>
</feature>
<dbReference type="InterPro" id="IPR012492">
    <property type="entry name" value="RED_C"/>
</dbReference>
<comment type="subcellular location">
    <subcellularLocation>
        <location evidence="1">Nucleus</location>
    </subcellularLocation>
</comment>
<accession>A0ABD2Q683</accession>
<dbReference type="EMBL" id="JBJKFK010000828">
    <property type="protein sequence ID" value="KAL3315092.1"/>
    <property type="molecule type" value="Genomic_DNA"/>
</dbReference>
<dbReference type="AlphaFoldDB" id="A0ABD2Q683"/>
<evidence type="ECO:0008006" key="10">
    <source>
        <dbReference type="Google" id="ProtNLM"/>
    </source>
</evidence>
<evidence type="ECO:0000256" key="3">
    <source>
        <dbReference type="ARBA" id="ARBA00022737"/>
    </source>
</evidence>
<evidence type="ECO:0000259" key="6">
    <source>
        <dbReference type="Pfam" id="PF07807"/>
    </source>
</evidence>
<evidence type="ECO:0000256" key="1">
    <source>
        <dbReference type="ARBA" id="ARBA00004123"/>
    </source>
</evidence>
<keyword evidence="9" id="KW-1185">Reference proteome</keyword>
<evidence type="ECO:0000313" key="8">
    <source>
        <dbReference type="EMBL" id="KAL3315092.1"/>
    </source>
</evidence>
<dbReference type="InterPro" id="IPR012916">
    <property type="entry name" value="RED_N"/>
</dbReference>
<keyword evidence="3" id="KW-0677">Repeat</keyword>
<evidence type="ECO:0000259" key="7">
    <source>
        <dbReference type="Pfam" id="PF07808"/>
    </source>
</evidence>
<feature type="domain" description="RED-like N-terminal" evidence="7">
    <location>
        <begin position="81"/>
        <end position="325"/>
    </location>
</feature>
<reference evidence="8 9" key="1">
    <citation type="submission" date="2024-11" db="EMBL/GenBank/DDBJ databases">
        <title>Adaptive evolution of stress response genes in parasites aligns with host niche diversity.</title>
        <authorList>
            <person name="Hahn C."/>
            <person name="Resl P."/>
        </authorList>
    </citation>
    <scope>NUCLEOTIDE SEQUENCE [LARGE SCALE GENOMIC DNA]</scope>
    <source>
        <strain evidence="8">EGGRZ-B1_66</strain>
        <tissue evidence="8">Body</tissue>
    </source>
</reference>
<feature type="domain" description="Protein RED C-terminal" evidence="6">
    <location>
        <begin position="424"/>
        <end position="526"/>
    </location>
</feature>
<dbReference type="Proteomes" id="UP001626550">
    <property type="component" value="Unassembled WGS sequence"/>
</dbReference>